<comment type="caution">
    <text evidence="2">The sequence shown here is derived from an EMBL/GenBank/DDBJ whole genome shotgun (WGS) entry which is preliminary data.</text>
</comment>
<dbReference type="Proteomes" id="UP000253083">
    <property type="component" value="Unassembled WGS sequence"/>
</dbReference>
<dbReference type="InParanoid" id="A0A395JNK4"/>
<evidence type="ECO:0000313" key="3">
    <source>
        <dbReference type="Proteomes" id="UP000253083"/>
    </source>
</evidence>
<organism evidence="2 3">
    <name type="scientific">Arenicella xantha</name>
    <dbReference type="NCBI Taxonomy" id="644221"/>
    <lineage>
        <taxon>Bacteria</taxon>
        <taxon>Pseudomonadati</taxon>
        <taxon>Pseudomonadota</taxon>
        <taxon>Gammaproteobacteria</taxon>
        <taxon>Arenicellales</taxon>
        <taxon>Arenicellaceae</taxon>
        <taxon>Arenicella</taxon>
    </lineage>
</organism>
<dbReference type="EMBL" id="QNRT01000001">
    <property type="protein sequence ID" value="RBP53077.1"/>
    <property type="molecule type" value="Genomic_DNA"/>
</dbReference>
<name>A0A395JNK4_9GAMM</name>
<accession>A0A395JNK4</accession>
<sequence>MGSNTVVFDVIWLIKFSKIFSLIGLTGSVLLASLLLVCWSFETGFVNYVSAQEERRLSLMALNFAEHFAENGGHWSSTILL</sequence>
<reference evidence="2 3" key="1">
    <citation type="submission" date="2018-06" db="EMBL/GenBank/DDBJ databases">
        <title>Genomic Encyclopedia of Type Strains, Phase IV (KMG-IV): sequencing the most valuable type-strain genomes for metagenomic binning, comparative biology and taxonomic classification.</title>
        <authorList>
            <person name="Goeker M."/>
        </authorList>
    </citation>
    <scope>NUCLEOTIDE SEQUENCE [LARGE SCALE GENOMIC DNA]</scope>
    <source>
        <strain evidence="2 3">DSM 24032</strain>
    </source>
</reference>
<keyword evidence="1" id="KW-0812">Transmembrane</keyword>
<evidence type="ECO:0000313" key="2">
    <source>
        <dbReference type="EMBL" id="RBP53077.1"/>
    </source>
</evidence>
<protein>
    <submittedName>
        <fullName evidence="2">Uncharacterized protein</fullName>
    </submittedName>
</protein>
<keyword evidence="3" id="KW-1185">Reference proteome</keyword>
<keyword evidence="1" id="KW-0472">Membrane</keyword>
<gene>
    <name evidence="2" type="ORF">DFR28_101462</name>
</gene>
<keyword evidence="1" id="KW-1133">Transmembrane helix</keyword>
<proteinExistence type="predicted"/>
<evidence type="ECO:0000256" key="1">
    <source>
        <dbReference type="SAM" id="Phobius"/>
    </source>
</evidence>
<dbReference type="AlphaFoldDB" id="A0A395JNK4"/>
<feature type="transmembrane region" description="Helical" evidence="1">
    <location>
        <begin position="20"/>
        <end position="41"/>
    </location>
</feature>